<proteinExistence type="predicted"/>
<dbReference type="KEGG" id="abri:DFR85_08325"/>
<dbReference type="Proteomes" id="UP000248044">
    <property type="component" value="Chromosome"/>
</dbReference>
<dbReference type="InterPro" id="IPR038437">
    <property type="entry name" value="GINS_Psf3_sf"/>
</dbReference>
<dbReference type="AlphaFoldDB" id="A0A2U9IF69"/>
<sequence length="179" mass="20872">MFNTKLRAINRLFMVEKEKVIVLDDTGTIDLGFNEISLYKGSEDEIPFWLAKELEKSGKTKVNRPNIDEMGRILFQEKQNINTPASIIQLYNNFYIIIKFLINDLKNSSNIEDLERLRKVYAIIKELSSIRLRKIIQLALLNINEQTLISKMTKEEFLVYSTISEILRKYYGDIIGNSS</sequence>
<reference evidence="2 3" key="1">
    <citation type="submission" date="2018-05" db="EMBL/GenBank/DDBJ databases">
        <title>Complete Genome Sequences of Extremely Thermoacidophilic, Metal-Mobilizing Type-Strain Members of the Archaeal Family Sulfolobaceae: Acidianus brierleyi DSM-1651T, Acidianus sulfidivorans DSM-18786T, Metallosphaera hakonensis DSM-7519T, and Metallosphaera prunae DSM-10039T.</title>
        <authorList>
            <person name="Counts J.A."/>
            <person name="Kelly R.M."/>
        </authorList>
    </citation>
    <scope>NUCLEOTIDE SEQUENCE [LARGE SCALE GENOMIC DNA]</scope>
    <source>
        <strain evidence="2 3">DSM 1651</strain>
    </source>
</reference>
<gene>
    <name evidence="2" type="ORF">DFR85_08325</name>
</gene>
<organism evidence="2 3">
    <name type="scientific">Acidianus brierleyi</name>
    <dbReference type="NCBI Taxonomy" id="41673"/>
    <lineage>
        <taxon>Archaea</taxon>
        <taxon>Thermoproteota</taxon>
        <taxon>Thermoprotei</taxon>
        <taxon>Sulfolobales</taxon>
        <taxon>Sulfolobaceae</taxon>
        <taxon>Acidianus</taxon>
    </lineage>
</organism>
<accession>A0A2U9IF69</accession>
<dbReference type="InterPro" id="IPR021151">
    <property type="entry name" value="GINS_A"/>
</dbReference>
<dbReference type="EMBL" id="CP029289">
    <property type="protein sequence ID" value="AWR94594.1"/>
    <property type="molecule type" value="Genomic_DNA"/>
</dbReference>
<evidence type="ECO:0000259" key="1">
    <source>
        <dbReference type="Pfam" id="PF05916"/>
    </source>
</evidence>
<protein>
    <recommendedName>
        <fullName evidence="1">GINS subunit domain-containing protein</fullName>
    </recommendedName>
</protein>
<dbReference type="Pfam" id="PF05916">
    <property type="entry name" value="Sld5"/>
    <property type="match status" value="1"/>
</dbReference>
<evidence type="ECO:0000313" key="3">
    <source>
        <dbReference type="Proteomes" id="UP000248044"/>
    </source>
</evidence>
<evidence type="ECO:0000313" key="2">
    <source>
        <dbReference type="EMBL" id="AWR94594.1"/>
    </source>
</evidence>
<dbReference type="Gene3D" id="1.20.58.2050">
    <property type="match status" value="1"/>
</dbReference>
<dbReference type="OrthoDB" id="36229at2157"/>
<keyword evidence="3" id="KW-1185">Reference proteome</keyword>
<feature type="domain" description="GINS subunit" evidence="1">
    <location>
        <begin position="68"/>
        <end position="174"/>
    </location>
</feature>
<dbReference type="CDD" id="cd11714">
    <property type="entry name" value="GINS_A_archaea"/>
    <property type="match status" value="1"/>
</dbReference>
<name>A0A2U9IF69_9CREN</name>